<feature type="domain" description="PAS" evidence="6">
    <location>
        <begin position="81"/>
        <end position="153"/>
    </location>
</feature>
<dbReference type="GO" id="GO:0006355">
    <property type="term" value="P:regulation of DNA-templated transcription"/>
    <property type="evidence" value="ECO:0007669"/>
    <property type="project" value="InterPro"/>
</dbReference>
<dbReference type="Gene3D" id="3.30.450.20">
    <property type="entry name" value="PAS domain"/>
    <property type="match status" value="2"/>
</dbReference>
<dbReference type="SUPFAM" id="SSF55785">
    <property type="entry name" value="PYP-like sensor domain (PAS domain)"/>
    <property type="match status" value="2"/>
</dbReference>
<dbReference type="SMART" id="SM00091">
    <property type="entry name" value="PAS"/>
    <property type="match status" value="1"/>
</dbReference>
<sequence length="180" mass="21336">GGFDIKLNHPEDYTKIRRFMLRLFKSKEGVHVSRMRHKNGNYLWFEVKVKMFKDDQGNQKYLFISRNITERRKSELALMESEEKYRNLYENSPNAVLLTDKHGLTLDMNSSAERILGYNRSEMIGRNYIEFNMVTSNQASIIERMYKELLNGNKSKPTEFQIKKKNGNMAWVSYQSSMIK</sequence>
<dbReference type="PROSITE" id="PS50112">
    <property type="entry name" value="PAS"/>
    <property type="match status" value="1"/>
</dbReference>
<dbReference type="PROSITE" id="PS50113">
    <property type="entry name" value="PAC"/>
    <property type="match status" value="1"/>
</dbReference>
<reference evidence="8" key="1">
    <citation type="journal article" date="2014" name="Front. Microbiol.">
        <title>High frequency of phylogenetically diverse reductive dehalogenase-homologous genes in deep subseafloor sedimentary metagenomes.</title>
        <authorList>
            <person name="Kawai M."/>
            <person name="Futagami T."/>
            <person name="Toyoda A."/>
            <person name="Takaki Y."/>
            <person name="Nishi S."/>
            <person name="Hori S."/>
            <person name="Arai W."/>
            <person name="Tsubouchi T."/>
            <person name="Morono Y."/>
            <person name="Uchiyama I."/>
            <person name="Ito T."/>
            <person name="Fujiyama A."/>
            <person name="Inagaki F."/>
            <person name="Takami H."/>
        </authorList>
    </citation>
    <scope>NUCLEOTIDE SEQUENCE</scope>
    <source>
        <strain evidence="8">Expedition CK06-06</strain>
    </source>
</reference>
<feature type="non-terminal residue" evidence="8">
    <location>
        <position position="1"/>
    </location>
</feature>
<accession>X1BWV9</accession>
<dbReference type="EC" id="2.7.13.3" evidence="2"/>
<organism evidence="8">
    <name type="scientific">marine sediment metagenome</name>
    <dbReference type="NCBI Taxonomy" id="412755"/>
    <lineage>
        <taxon>unclassified sequences</taxon>
        <taxon>metagenomes</taxon>
        <taxon>ecological metagenomes</taxon>
    </lineage>
</organism>
<dbReference type="InterPro" id="IPR000700">
    <property type="entry name" value="PAS-assoc_C"/>
</dbReference>
<dbReference type="InterPro" id="IPR000014">
    <property type="entry name" value="PAS"/>
</dbReference>
<dbReference type="InterPro" id="IPR013655">
    <property type="entry name" value="PAS_fold_3"/>
</dbReference>
<keyword evidence="3" id="KW-0597">Phosphoprotein</keyword>
<evidence type="ECO:0000259" key="6">
    <source>
        <dbReference type="PROSITE" id="PS50112"/>
    </source>
</evidence>
<dbReference type="InterPro" id="IPR035965">
    <property type="entry name" value="PAS-like_dom_sf"/>
</dbReference>
<dbReference type="NCBIfam" id="TIGR00229">
    <property type="entry name" value="sensory_box"/>
    <property type="match status" value="2"/>
</dbReference>
<comment type="catalytic activity">
    <reaction evidence="1">
        <text>ATP + protein L-histidine = ADP + protein N-phospho-L-histidine.</text>
        <dbReference type="EC" id="2.7.13.3"/>
    </reaction>
</comment>
<dbReference type="PANTHER" id="PTHR43304:SF1">
    <property type="entry name" value="PAC DOMAIN-CONTAINING PROTEIN"/>
    <property type="match status" value="1"/>
</dbReference>
<evidence type="ECO:0000259" key="7">
    <source>
        <dbReference type="PROSITE" id="PS50113"/>
    </source>
</evidence>
<gene>
    <name evidence="8" type="ORF">S01H4_28468</name>
</gene>
<dbReference type="Pfam" id="PF08447">
    <property type="entry name" value="PAS_3"/>
    <property type="match status" value="1"/>
</dbReference>
<dbReference type="GO" id="GO:0004673">
    <property type="term" value="F:protein histidine kinase activity"/>
    <property type="evidence" value="ECO:0007669"/>
    <property type="project" value="UniProtKB-EC"/>
</dbReference>
<proteinExistence type="predicted"/>
<evidence type="ECO:0000256" key="2">
    <source>
        <dbReference type="ARBA" id="ARBA00012438"/>
    </source>
</evidence>
<dbReference type="CDD" id="cd00130">
    <property type="entry name" value="PAS"/>
    <property type="match status" value="1"/>
</dbReference>
<dbReference type="Pfam" id="PF00989">
    <property type="entry name" value="PAS"/>
    <property type="match status" value="1"/>
</dbReference>
<dbReference type="InterPro" id="IPR013767">
    <property type="entry name" value="PAS_fold"/>
</dbReference>
<keyword evidence="5" id="KW-0418">Kinase</keyword>
<dbReference type="PANTHER" id="PTHR43304">
    <property type="entry name" value="PHYTOCHROME-LIKE PROTEIN CPH1"/>
    <property type="match status" value="1"/>
</dbReference>
<dbReference type="AlphaFoldDB" id="X1BWV9"/>
<evidence type="ECO:0000256" key="3">
    <source>
        <dbReference type="ARBA" id="ARBA00022553"/>
    </source>
</evidence>
<dbReference type="InterPro" id="IPR052162">
    <property type="entry name" value="Sensor_kinase/Photoreceptor"/>
</dbReference>
<evidence type="ECO:0000256" key="4">
    <source>
        <dbReference type="ARBA" id="ARBA00022679"/>
    </source>
</evidence>
<name>X1BWV9_9ZZZZ</name>
<keyword evidence="4" id="KW-0808">Transferase</keyword>
<evidence type="ECO:0000256" key="1">
    <source>
        <dbReference type="ARBA" id="ARBA00000085"/>
    </source>
</evidence>
<feature type="non-terminal residue" evidence="8">
    <location>
        <position position="180"/>
    </location>
</feature>
<dbReference type="EMBL" id="BART01014164">
    <property type="protein sequence ID" value="GAG85617.1"/>
    <property type="molecule type" value="Genomic_DNA"/>
</dbReference>
<feature type="domain" description="PAC" evidence="7">
    <location>
        <begin position="28"/>
        <end position="80"/>
    </location>
</feature>
<protein>
    <recommendedName>
        <fullName evidence="2">histidine kinase</fullName>
        <ecNumber evidence="2">2.7.13.3</ecNumber>
    </recommendedName>
</protein>
<evidence type="ECO:0000313" key="8">
    <source>
        <dbReference type="EMBL" id="GAG85617.1"/>
    </source>
</evidence>
<comment type="caution">
    <text evidence="8">The sequence shown here is derived from an EMBL/GenBank/DDBJ whole genome shotgun (WGS) entry which is preliminary data.</text>
</comment>
<evidence type="ECO:0000256" key="5">
    <source>
        <dbReference type="ARBA" id="ARBA00022777"/>
    </source>
</evidence>